<evidence type="ECO:0000256" key="1">
    <source>
        <dbReference type="SAM" id="SignalP"/>
    </source>
</evidence>
<feature type="signal peptide" evidence="1">
    <location>
        <begin position="1"/>
        <end position="28"/>
    </location>
</feature>
<dbReference type="EMBL" id="MRVI01000001">
    <property type="protein sequence ID" value="OOC63655.1"/>
    <property type="molecule type" value="Genomic_DNA"/>
</dbReference>
<accession>A0ABX3K2J1</accession>
<comment type="caution">
    <text evidence="2">The sequence shown here is derived from an EMBL/GenBank/DDBJ whole genome shotgun (WGS) entry which is preliminary data.</text>
</comment>
<evidence type="ECO:0000313" key="2">
    <source>
        <dbReference type="EMBL" id="OOC63655.1"/>
    </source>
</evidence>
<dbReference type="RefSeq" id="WP_077568320.1">
    <property type="nucleotide sequence ID" value="NZ_MRVI01000001.1"/>
</dbReference>
<evidence type="ECO:0000313" key="3">
    <source>
        <dbReference type="Proteomes" id="UP000189059"/>
    </source>
</evidence>
<reference evidence="2 3" key="1">
    <citation type="submission" date="2016-12" db="EMBL/GenBank/DDBJ databases">
        <title>Genome sequencing and description of Paenibacillus sp. nov. from high altitude lake in the Indian Trans- Himalayas.</title>
        <authorList>
            <person name="Kiran S."/>
            <person name="Swarnkar M.K."/>
            <person name="Rana A."/>
            <person name="Tewari R."/>
            <person name="Gulati A."/>
        </authorList>
    </citation>
    <scope>NUCLEOTIDE SEQUENCE [LARGE SCALE GENOMIC DNA]</scope>
    <source>
        <strain evidence="2 3">IHBB 9951</strain>
    </source>
</reference>
<protein>
    <recommendedName>
        <fullName evidence="4">DUF5057 domain-containing protein</fullName>
    </recommendedName>
</protein>
<gene>
    <name evidence="2" type="ORF">BBD40_18445</name>
</gene>
<dbReference type="Pfam" id="PF18952">
    <property type="entry name" value="DUF5696"/>
    <property type="match status" value="1"/>
</dbReference>
<dbReference type="InterPro" id="IPR043751">
    <property type="entry name" value="DUF5696"/>
</dbReference>
<keyword evidence="3" id="KW-1185">Reference proteome</keyword>
<sequence length="735" mass="81252">MLNKVKRIAALSLAFLLLAGLISIAALAQQGASSTEEASDAGADASGDQLASYEKAAENGRLALYVNKNTLGIKVQDKQNGYVWDGTLDEKDDKLNKSWQSLFESGLSVEYMDAKRKISTAPVTGEQAKIAVEPMEDGFSANVNYERLGISLKLEVRLTEDAIEFKVPENSIQETNKDNRLQSLYVYPFFGATKGVQPDKGYMLIPDGSGALISLNEQTLATQPYIGRVFGDDLGMKGSPQLSEGMATPIEQVYLPVFGIAHKEGGSAFVSMITGGAPYAEIRSYPGNVTTAYNWTTAKWIYRENYFQSLDKEGKGITLNQEEKNQFDASMKVMLLSGTQADYSGMANRVQSELVQRGELPAKKDGADPLPLRIEFFAADNQKQLIGSEVIPMTTVDQMDDILTDLRANEVDRMMVVVRGYTEGGATGASPTHFPFEEKVGSVADWNALVEKYKALGIPVYFYTDYVMAGATADGYGKGDIAQSVSKQLLSFYDMSYYLQPAASAKLFGNEISSFQKHGIDHIAMDSIGSNLFSAYGKSASTRSGSIETYTSMLPRDSINSYAFYKPNYYLWRFADRIMDLPMSTSSFLLESEEVPFLQLVLKGHVDYYAPASNFNANPQKEQLKMIDYGSYPSFILTDEDPIKLANTESSWWLFTSQYSVWKDQTVHEYRTVAEALKPVADASFDKREKVREGVFRNTYSNGTVIYVNYTMNEVTADGNKVPAQGFLVREGGRS</sequence>
<feature type="chain" id="PRO_5045500950" description="DUF5057 domain-containing protein" evidence="1">
    <location>
        <begin position="29"/>
        <end position="735"/>
    </location>
</feature>
<keyword evidence="1" id="KW-0732">Signal</keyword>
<evidence type="ECO:0008006" key="4">
    <source>
        <dbReference type="Google" id="ProtNLM"/>
    </source>
</evidence>
<name>A0ABX3K2J1_9BACL</name>
<dbReference type="Proteomes" id="UP000189059">
    <property type="component" value="Unassembled WGS sequence"/>
</dbReference>
<proteinExistence type="predicted"/>
<organism evidence="2 3">
    <name type="scientific">Paenibacillus ihbetae</name>
    <dbReference type="NCBI Taxonomy" id="1870820"/>
    <lineage>
        <taxon>Bacteria</taxon>
        <taxon>Bacillati</taxon>
        <taxon>Bacillota</taxon>
        <taxon>Bacilli</taxon>
        <taxon>Bacillales</taxon>
        <taxon>Paenibacillaceae</taxon>
        <taxon>Paenibacillus</taxon>
    </lineage>
</organism>